<comment type="similarity">
    <text evidence="2">Belongs to the UbiA prenyltransferase family.</text>
</comment>
<proteinExistence type="inferred from homology"/>
<dbReference type="PANTHER" id="PTHR43009:SF6">
    <property type="entry name" value="HOMOGENTISATE PHYTYLTRANSFERASE 1, CHLOROPLASTIC"/>
    <property type="match status" value="1"/>
</dbReference>
<evidence type="ECO:0000313" key="9">
    <source>
        <dbReference type="EMBL" id="WVY98063.1"/>
    </source>
</evidence>
<keyword evidence="3" id="KW-0808">Transferase</keyword>
<feature type="region of interest" description="Disordered" evidence="7">
    <location>
        <begin position="1"/>
        <end position="25"/>
    </location>
</feature>
<name>A0AAQ3MW15_VIGMU</name>
<feature type="transmembrane region" description="Helical" evidence="8">
    <location>
        <begin position="163"/>
        <end position="184"/>
    </location>
</feature>
<keyword evidence="10" id="KW-1185">Reference proteome</keyword>
<evidence type="ECO:0000256" key="7">
    <source>
        <dbReference type="SAM" id="MobiDB-lite"/>
    </source>
</evidence>
<dbReference type="EMBL" id="CP144692">
    <property type="protein sequence ID" value="WVY98063.1"/>
    <property type="molecule type" value="Genomic_DNA"/>
</dbReference>
<dbReference type="Proteomes" id="UP001374535">
    <property type="component" value="Chromosome 9"/>
</dbReference>
<feature type="transmembrane region" description="Helical" evidence="8">
    <location>
        <begin position="191"/>
        <end position="212"/>
    </location>
</feature>
<feature type="transmembrane region" description="Helical" evidence="8">
    <location>
        <begin position="218"/>
        <end position="239"/>
    </location>
</feature>
<dbReference type="AlphaFoldDB" id="A0AAQ3MW15"/>
<evidence type="ECO:0000256" key="3">
    <source>
        <dbReference type="ARBA" id="ARBA00022679"/>
    </source>
</evidence>
<comment type="subcellular location">
    <subcellularLocation>
        <location evidence="1">Plastid</location>
        <location evidence="1">Chloroplast membrane</location>
        <topology evidence="1">Multi-pass membrane protein</topology>
    </subcellularLocation>
</comment>
<protein>
    <submittedName>
        <fullName evidence="9">Uncharacterized protein</fullName>
    </submittedName>
</protein>
<keyword evidence="4 8" id="KW-0812">Transmembrane</keyword>
<evidence type="ECO:0000256" key="8">
    <source>
        <dbReference type="SAM" id="Phobius"/>
    </source>
</evidence>
<evidence type="ECO:0000256" key="5">
    <source>
        <dbReference type="ARBA" id="ARBA00022989"/>
    </source>
</evidence>
<dbReference type="PANTHER" id="PTHR43009">
    <property type="entry name" value="HOMOGENTISATE SOLANESYLTRANSFERASE, CHLOROPLASTIC"/>
    <property type="match status" value="1"/>
</dbReference>
<dbReference type="Pfam" id="PF01040">
    <property type="entry name" value="UbiA"/>
    <property type="match status" value="1"/>
</dbReference>
<dbReference type="InterPro" id="IPR044878">
    <property type="entry name" value="UbiA_sf"/>
</dbReference>
<dbReference type="InterPro" id="IPR000537">
    <property type="entry name" value="UbiA_prenyltransferase"/>
</dbReference>
<feature type="compositionally biased region" description="Polar residues" evidence="7">
    <location>
        <begin position="8"/>
        <end position="25"/>
    </location>
</feature>
<keyword evidence="6 8" id="KW-0472">Membrane</keyword>
<accession>A0AAQ3MW15</accession>
<gene>
    <name evidence="9" type="ORF">V8G54_030214</name>
</gene>
<keyword evidence="5 8" id="KW-1133">Transmembrane helix</keyword>
<dbReference type="GO" id="GO:0016765">
    <property type="term" value="F:transferase activity, transferring alkyl or aryl (other than methyl) groups"/>
    <property type="evidence" value="ECO:0007669"/>
    <property type="project" value="InterPro"/>
</dbReference>
<evidence type="ECO:0000256" key="2">
    <source>
        <dbReference type="ARBA" id="ARBA00005985"/>
    </source>
</evidence>
<evidence type="ECO:0000256" key="6">
    <source>
        <dbReference type="ARBA" id="ARBA00023136"/>
    </source>
</evidence>
<evidence type="ECO:0000256" key="4">
    <source>
        <dbReference type="ARBA" id="ARBA00022692"/>
    </source>
</evidence>
<evidence type="ECO:0000256" key="1">
    <source>
        <dbReference type="ARBA" id="ARBA00004508"/>
    </source>
</evidence>
<evidence type="ECO:0000313" key="10">
    <source>
        <dbReference type="Proteomes" id="UP001374535"/>
    </source>
</evidence>
<feature type="transmembrane region" description="Helical" evidence="8">
    <location>
        <begin position="251"/>
        <end position="272"/>
    </location>
</feature>
<organism evidence="9 10">
    <name type="scientific">Vigna mungo</name>
    <name type="common">Black gram</name>
    <name type="synonym">Phaseolus mungo</name>
    <dbReference type="NCBI Taxonomy" id="3915"/>
    <lineage>
        <taxon>Eukaryota</taxon>
        <taxon>Viridiplantae</taxon>
        <taxon>Streptophyta</taxon>
        <taxon>Embryophyta</taxon>
        <taxon>Tracheophyta</taxon>
        <taxon>Spermatophyta</taxon>
        <taxon>Magnoliopsida</taxon>
        <taxon>eudicotyledons</taxon>
        <taxon>Gunneridae</taxon>
        <taxon>Pentapetalae</taxon>
        <taxon>rosids</taxon>
        <taxon>fabids</taxon>
        <taxon>Fabales</taxon>
        <taxon>Fabaceae</taxon>
        <taxon>Papilionoideae</taxon>
        <taxon>50 kb inversion clade</taxon>
        <taxon>NPAAA clade</taxon>
        <taxon>indigoferoid/millettioid clade</taxon>
        <taxon>Phaseoleae</taxon>
        <taxon>Vigna</taxon>
    </lineage>
</organism>
<dbReference type="GO" id="GO:0031969">
    <property type="term" value="C:chloroplast membrane"/>
    <property type="evidence" value="ECO:0007669"/>
    <property type="project" value="UniProtKB-SubCell"/>
</dbReference>
<dbReference type="Gene3D" id="1.10.357.140">
    <property type="entry name" value="UbiA prenyltransferase"/>
    <property type="match status" value="1"/>
</dbReference>
<reference evidence="9 10" key="1">
    <citation type="journal article" date="2023" name="Life. Sci Alliance">
        <title>Evolutionary insights into 3D genome organization and epigenetic landscape of Vigna mungo.</title>
        <authorList>
            <person name="Junaid A."/>
            <person name="Singh B."/>
            <person name="Bhatia S."/>
        </authorList>
    </citation>
    <scope>NUCLEOTIDE SEQUENCE [LARGE SCALE GENOMIC DNA]</scope>
    <source>
        <strain evidence="9">Urdbean</strain>
    </source>
</reference>
<sequence>MARAHLISSPNVSSLTTGSGGSKASKNNIKAQIQYNPLRFQPSPFNNHYKYTERGATSEGSNKSYVAKAVTVPSSESESEASNSNNIVDSVKNFMAVTSTTISASLVAVETLSDISPLFFIGLLQALIPSLFMDLYVNGVNQVFDFEIDKINKPHLPFASGKLSFKNCVFIVAASAILGLGLNLMIGSPPLIWNFVLNVILVNCYSMNLPFLRWKQNPVLAALFVTTSMTLLFPISYFLHMQTFVLKKPLMFTRSFIVTLLFMGLYSTGIALSKDIPDVEGDIKHGVDSFAARLGQKKCLGNFVLGSILWYRAKDVDVKNPASSGPFYSFIWKLMMAGHVFLPLIR</sequence>